<dbReference type="PANTHER" id="PTHR40518">
    <property type="entry name" value="ACETOACETATE DECARBOXYLASE"/>
    <property type="match status" value="1"/>
</dbReference>
<reference evidence="1 2" key="1">
    <citation type="submission" date="2020-04" db="EMBL/GenBank/DDBJ databases">
        <title>Ferrimonas sp. S7 isolated from sea water.</title>
        <authorList>
            <person name="Bae S.S."/>
            <person name="Baek K."/>
        </authorList>
    </citation>
    <scope>NUCLEOTIDE SEQUENCE [LARGE SCALE GENOMIC DNA]</scope>
    <source>
        <strain evidence="1 2">S7</strain>
    </source>
</reference>
<proteinExistence type="predicted"/>
<name>A0A6H1UFS8_9GAMM</name>
<dbReference type="InterPro" id="IPR023375">
    <property type="entry name" value="ADC_dom_sf"/>
</dbReference>
<organism evidence="1 2">
    <name type="scientific">Ferrimonas lipolytica</name>
    <dbReference type="NCBI Taxonomy" id="2724191"/>
    <lineage>
        <taxon>Bacteria</taxon>
        <taxon>Pseudomonadati</taxon>
        <taxon>Pseudomonadota</taxon>
        <taxon>Gammaproteobacteria</taxon>
        <taxon>Alteromonadales</taxon>
        <taxon>Ferrimonadaceae</taxon>
        <taxon>Ferrimonas</taxon>
    </lineage>
</organism>
<dbReference type="AlphaFoldDB" id="A0A6H1UFS8"/>
<evidence type="ECO:0000313" key="1">
    <source>
        <dbReference type="EMBL" id="QIZ77479.1"/>
    </source>
</evidence>
<evidence type="ECO:0000313" key="2">
    <source>
        <dbReference type="Proteomes" id="UP000501602"/>
    </source>
</evidence>
<sequence>MKGAEIIPAPWNLSGTGIILLYHFKADWLRQHRLVPTSMRDHCCGGLGALMLVNYLNSDCGVKPYQEMLFIPGKFHWPAQPASIKRHSITDIVVSTEQSAISGNANWAIPKRLAQFAWQQHERNSHICVTEQQQPLVDISLSHYPIPLPMHTALLPMPLAQPHASQLWLTDYVGRGFAYPAKVNHFHAHSTQLAPLNNLNCIAALYVSPFRLEFPTVKKVAIQ</sequence>
<dbReference type="EMBL" id="CP051180">
    <property type="protein sequence ID" value="QIZ77479.1"/>
    <property type="molecule type" value="Genomic_DNA"/>
</dbReference>
<dbReference type="KEGG" id="fes:HER31_11625"/>
<dbReference type="Gene3D" id="2.40.400.10">
    <property type="entry name" value="Acetoacetate decarboxylase-like"/>
    <property type="match status" value="1"/>
</dbReference>
<dbReference type="Proteomes" id="UP000501602">
    <property type="component" value="Chromosome"/>
</dbReference>
<keyword evidence="2" id="KW-1185">Reference proteome</keyword>
<protein>
    <submittedName>
        <fullName evidence="1">Uncharacterized protein</fullName>
    </submittedName>
</protein>
<dbReference type="PANTHER" id="PTHR40518:SF1">
    <property type="entry name" value="ACETOACETATE DECARBOXYLASE"/>
    <property type="match status" value="1"/>
</dbReference>
<dbReference type="RefSeq" id="WP_168660739.1">
    <property type="nucleotide sequence ID" value="NZ_CP051180.1"/>
</dbReference>
<gene>
    <name evidence="1" type="ORF">HER31_11625</name>
</gene>
<dbReference type="SUPFAM" id="SSF160104">
    <property type="entry name" value="Acetoacetate decarboxylase-like"/>
    <property type="match status" value="1"/>
</dbReference>
<accession>A0A6H1UFS8</accession>